<evidence type="ECO:0000313" key="3">
    <source>
        <dbReference type="EMBL" id="ARD70236.1"/>
    </source>
</evidence>
<dbReference type="InterPro" id="IPR036637">
    <property type="entry name" value="Phosphohistidine_dom_sf"/>
</dbReference>
<keyword evidence="3" id="KW-0614">Plasmid</keyword>
<dbReference type="AlphaFoldDB" id="A0A1V0M5Q9"/>
<dbReference type="SUPFAM" id="SSF52009">
    <property type="entry name" value="Phosphohistidine domain"/>
    <property type="match status" value="1"/>
</dbReference>
<dbReference type="GO" id="GO:0016772">
    <property type="term" value="F:transferase activity, transferring phosphorus-containing groups"/>
    <property type="evidence" value="ECO:0007669"/>
    <property type="project" value="InterPro"/>
</dbReference>
<dbReference type="Gene3D" id="3.50.30.10">
    <property type="entry name" value="Phosphohistidine domain"/>
    <property type="match status" value="1"/>
</dbReference>
<sequence length="1164" mass="126665">MADHKREDDMRLTWILGACALGLSCNAQAFPVVIAGGAMLLGGPSTVIALLIAAGVFGYLRFCSGKHGKVKSLALGFAAGLAVLALVLNDQRASQLDANFIDSGSPAERITEIPFREVALDEQAQMPTAMDPAEFIDSLAKRTIRAVRIDPMPEPFFQDFGNGVSAKELGKSPAKLLALIRESSVPVVLIDQYGSSAAAISEALKARLGIEVRFLVGGTKSLHPYGWKHLANEEDPRAILPSQFPKVIAATPGLQIISDTTRDQFEHDGWLHGDMISDLPTFLAGLDNIVATIGDRPILISAAEGYFTGNTWVILTLLRSRGLDPQFILPTEDELLVKPPYYRHFKNDERLFGNSETFSYLERKPRVVFLDFQPAADWATTRERIRGTVHIDMEKVARGQMAEELAKLDPTATYAGLGYDRRSSYHSLLAGEYLSEKGAGWLGINTEPELFSRERLSNPDLYDGWREFSAKARNELGEAGFKAVSLLGDGIKGYLLFSALLALVLTIAFCATPTVAAKGLVAVAALGVFQVSSWTLEEWVRADVPTDWVVAVQLTAGLLSALCWTAHRRYRKRRFTVPLGVHPTDLPEKIRLLAEAAEHGFHVLPGVVITPALVNSTGRHLPRWARMKPTIVRSAARSESCEATTIGIYDSLYADGEHQVWASAAQVIAEIERSGEEGMCFVQPRIQGQTFGVAMFGTEADDHMIICEGGHADQVTAGTAATSRFAVPIWDVNRLDPRDRAVCRVLLRLQRVMGATSIEWARSVSGKLTILQVSTDQLGRIGLKHRISKNTRRFVVAPVAHTGKLEAAVLAACAIKGEQLTVGRYRLVQAKSFIGGLLSLYQDISSAVDYTRMSPTIAFPSAAIIEAFETEHRERLAQRTLWLPDLSADTEQLIAAVTHDLGRIRDVYGRFNRLATLAAELRIKARIKGFSRPLSSTVLGAALEEAEADARADLLERMGCLSLNGFAIQGKSSLDGDDLLGGVIQATDSPMAWLKDESAVQVMYELKRLRPLLAEIEQRGAVNSLMSALDVSVGTDTDSRAAALETVAMQSRPLPLANLLAGHDRDLGLNAFVWGVPAKGICLRLASKDEFQPGDALLIDRAEMSYLPLIARAGALVVREGSALSHLMQHARRLRVPHVVGADIGDQKDSALVFISASGEVCRA</sequence>
<feature type="transmembrane region" description="Helical" evidence="1">
    <location>
        <begin position="39"/>
        <end position="60"/>
    </location>
</feature>
<dbReference type="PROSITE" id="PS50206">
    <property type="entry name" value="RHODANESE_3"/>
    <property type="match status" value="1"/>
</dbReference>
<evidence type="ECO:0000259" key="2">
    <source>
        <dbReference type="PROSITE" id="PS50206"/>
    </source>
</evidence>
<protein>
    <recommendedName>
        <fullName evidence="2">Rhodanese domain-containing protein</fullName>
    </recommendedName>
</protein>
<name>A0A1V0M5Q9_PSEAI</name>
<feature type="transmembrane region" description="Helical" evidence="1">
    <location>
        <begin position="72"/>
        <end position="88"/>
    </location>
</feature>
<proteinExistence type="predicted"/>
<accession>A0A1V0M5Q9</accession>
<keyword evidence="1" id="KW-0812">Transmembrane</keyword>
<evidence type="ECO:0000256" key="1">
    <source>
        <dbReference type="SAM" id="Phobius"/>
    </source>
</evidence>
<dbReference type="EMBL" id="KY494864">
    <property type="protein sequence ID" value="ARD70236.1"/>
    <property type="molecule type" value="Genomic_DNA"/>
</dbReference>
<dbReference type="InterPro" id="IPR008279">
    <property type="entry name" value="PEP-util_enz_mobile_dom"/>
</dbReference>
<geneLocation type="plasmid" evidence="3">
    <name>pJB37</name>
</geneLocation>
<reference evidence="3" key="1">
    <citation type="submission" date="2017-01" db="EMBL/GenBank/DDBJ databases">
        <title>Complete nucleotide sequence of an IncP-2 blaVIM-2-harboring megaplasmid from Pseudomonas aeruginosa.</title>
        <authorList>
            <person name="Botelho J."/>
            <person name="Grosso F."/>
            <person name="Mabrouk A."/>
            <person name="Peixe L."/>
        </authorList>
    </citation>
    <scope>NUCLEOTIDE SEQUENCE</scope>
    <source>
        <strain evidence="3">FFUP_PS_37</strain>
        <plasmid evidence="3">pJB37</plasmid>
    </source>
</reference>
<keyword evidence="1" id="KW-1133">Transmembrane helix</keyword>
<dbReference type="PROSITE" id="PS51257">
    <property type="entry name" value="PROKAR_LIPOPROTEIN"/>
    <property type="match status" value="1"/>
</dbReference>
<keyword evidence="1" id="KW-0472">Membrane</keyword>
<dbReference type="Pfam" id="PF00391">
    <property type="entry name" value="PEP-utilizers"/>
    <property type="match status" value="1"/>
</dbReference>
<organism evidence="3">
    <name type="scientific">Pseudomonas aeruginosa</name>
    <dbReference type="NCBI Taxonomy" id="287"/>
    <lineage>
        <taxon>Bacteria</taxon>
        <taxon>Pseudomonadati</taxon>
        <taxon>Pseudomonadota</taxon>
        <taxon>Gammaproteobacteria</taxon>
        <taxon>Pseudomonadales</taxon>
        <taxon>Pseudomonadaceae</taxon>
        <taxon>Pseudomonas</taxon>
    </lineage>
</organism>
<dbReference type="InterPro" id="IPR001763">
    <property type="entry name" value="Rhodanese-like_dom"/>
</dbReference>
<feature type="domain" description="Rhodanese" evidence="2">
    <location>
        <begin position="171"/>
        <end position="236"/>
    </location>
</feature>